<evidence type="ECO:0000313" key="1">
    <source>
        <dbReference type="EMBL" id="CDW30150.1"/>
    </source>
</evidence>
<sequence>MTRPNVICHIYVQDGEPAYTSGMTQDWLAAHMPFWNKNIWPPQSPVLNPLDYSVWWQIEKKACATRHPNLDSLKASVNEQWPVMEDHYIINV</sequence>
<reference evidence="1" key="1">
    <citation type="submission" date="2014-05" db="EMBL/GenBank/DDBJ databases">
        <authorList>
            <person name="Chronopoulou M."/>
        </authorList>
    </citation>
    <scope>NUCLEOTIDE SEQUENCE</scope>
    <source>
        <tissue evidence="1">Whole organism</tissue>
    </source>
</reference>
<proteinExistence type="predicted"/>
<protein>
    <recommendedName>
        <fullName evidence="2">Tc1-like transposase DDE domain-containing protein</fullName>
    </recommendedName>
</protein>
<dbReference type="GO" id="GO:0003676">
    <property type="term" value="F:nucleic acid binding"/>
    <property type="evidence" value="ECO:0007669"/>
    <property type="project" value="InterPro"/>
</dbReference>
<dbReference type="InterPro" id="IPR036397">
    <property type="entry name" value="RNaseH_sf"/>
</dbReference>
<dbReference type="EMBL" id="HACA01012789">
    <property type="protein sequence ID" value="CDW30150.1"/>
    <property type="molecule type" value="Transcribed_RNA"/>
</dbReference>
<organism evidence="1">
    <name type="scientific">Lepeophtheirus salmonis</name>
    <name type="common">Salmon louse</name>
    <name type="synonym">Caligus salmonis</name>
    <dbReference type="NCBI Taxonomy" id="72036"/>
    <lineage>
        <taxon>Eukaryota</taxon>
        <taxon>Metazoa</taxon>
        <taxon>Ecdysozoa</taxon>
        <taxon>Arthropoda</taxon>
        <taxon>Crustacea</taxon>
        <taxon>Multicrustacea</taxon>
        <taxon>Hexanauplia</taxon>
        <taxon>Copepoda</taxon>
        <taxon>Siphonostomatoida</taxon>
        <taxon>Caligidae</taxon>
        <taxon>Lepeophtheirus</taxon>
    </lineage>
</organism>
<evidence type="ECO:0008006" key="2">
    <source>
        <dbReference type="Google" id="ProtNLM"/>
    </source>
</evidence>
<dbReference type="Gene3D" id="3.30.420.10">
    <property type="entry name" value="Ribonuclease H-like superfamily/Ribonuclease H"/>
    <property type="match status" value="1"/>
</dbReference>
<accession>A0A0K2TWC8</accession>
<dbReference type="AlphaFoldDB" id="A0A0K2TWC8"/>
<name>A0A0K2TWC8_LEPSM</name>